<dbReference type="EnsemblPlants" id="evm.model.01.1560">
    <property type="protein sequence ID" value="cds.evm.model.01.1560"/>
    <property type="gene ID" value="evm.TU.01.1560"/>
</dbReference>
<evidence type="ECO:0000313" key="1">
    <source>
        <dbReference type="EnsemblPlants" id="cds.evm.model.01.1560"/>
    </source>
</evidence>
<name>A0A803NHL6_CANSA</name>
<evidence type="ECO:0000313" key="2">
    <source>
        <dbReference type="Proteomes" id="UP000596661"/>
    </source>
</evidence>
<reference evidence="1" key="1">
    <citation type="submission" date="2018-11" db="EMBL/GenBank/DDBJ databases">
        <authorList>
            <person name="Grassa J C."/>
        </authorList>
    </citation>
    <scope>NUCLEOTIDE SEQUENCE [LARGE SCALE GENOMIC DNA]</scope>
</reference>
<proteinExistence type="predicted"/>
<protein>
    <submittedName>
        <fullName evidence="1">Uncharacterized protein</fullName>
    </submittedName>
</protein>
<sequence>MWNSSCIAWFIWFIRTKPSKVSPRPNPVPSLVRLELWQIIMRPHRPKLHLFPLAQPRLFFLDSPPMVSSSSMLMCGLLRPGWKSGLWWSYRISGRFGCGQLSAYLLLRGPAATLEAKALLSRRWCIDDTFSSDIETD</sequence>
<dbReference type="Gramene" id="evm.model.01.1560">
    <property type="protein sequence ID" value="cds.evm.model.01.1560"/>
    <property type="gene ID" value="evm.TU.01.1560"/>
</dbReference>
<organism evidence="1 2">
    <name type="scientific">Cannabis sativa</name>
    <name type="common">Hemp</name>
    <name type="synonym">Marijuana</name>
    <dbReference type="NCBI Taxonomy" id="3483"/>
    <lineage>
        <taxon>Eukaryota</taxon>
        <taxon>Viridiplantae</taxon>
        <taxon>Streptophyta</taxon>
        <taxon>Embryophyta</taxon>
        <taxon>Tracheophyta</taxon>
        <taxon>Spermatophyta</taxon>
        <taxon>Magnoliopsida</taxon>
        <taxon>eudicotyledons</taxon>
        <taxon>Gunneridae</taxon>
        <taxon>Pentapetalae</taxon>
        <taxon>rosids</taxon>
        <taxon>fabids</taxon>
        <taxon>Rosales</taxon>
        <taxon>Cannabaceae</taxon>
        <taxon>Cannabis</taxon>
    </lineage>
</organism>
<accession>A0A803NHL6</accession>
<dbReference type="EMBL" id="UZAU01000038">
    <property type="status" value="NOT_ANNOTATED_CDS"/>
    <property type="molecule type" value="Genomic_DNA"/>
</dbReference>
<reference evidence="1" key="2">
    <citation type="submission" date="2021-03" db="UniProtKB">
        <authorList>
            <consortium name="EnsemblPlants"/>
        </authorList>
    </citation>
    <scope>IDENTIFICATION</scope>
</reference>
<dbReference type="Proteomes" id="UP000596661">
    <property type="component" value="Chromosome 1"/>
</dbReference>
<dbReference type="AlphaFoldDB" id="A0A803NHL6"/>
<keyword evidence="2" id="KW-1185">Reference proteome</keyword>